<dbReference type="InterPro" id="IPR001647">
    <property type="entry name" value="HTH_TetR"/>
</dbReference>
<reference evidence="6 7" key="1">
    <citation type="submission" date="2018-05" db="EMBL/GenBank/DDBJ databases">
        <title>Genomic Encyclopedia of Type Strains, Phase IV (KMG-IV): sequencing the most valuable type-strain genomes for metagenomic binning, comparative biology and taxonomic classification.</title>
        <authorList>
            <person name="Goeker M."/>
        </authorList>
    </citation>
    <scope>NUCLEOTIDE SEQUENCE [LARGE SCALE GENOMIC DNA]</scope>
    <source>
        <strain evidence="6 7">DSM 29661</strain>
    </source>
</reference>
<dbReference type="InterPro" id="IPR011075">
    <property type="entry name" value="TetR_C"/>
</dbReference>
<protein>
    <submittedName>
        <fullName evidence="6">TetR family transcriptional regulator</fullName>
    </submittedName>
</protein>
<gene>
    <name evidence="6" type="ORF">DFR34_1205</name>
</gene>
<dbReference type="PRINTS" id="PR00455">
    <property type="entry name" value="HTHTETR"/>
</dbReference>
<evidence type="ECO:0000256" key="3">
    <source>
        <dbReference type="ARBA" id="ARBA00023163"/>
    </source>
</evidence>
<feature type="DNA-binding region" description="H-T-H motif" evidence="4">
    <location>
        <begin position="37"/>
        <end position="56"/>
    </location>
</feature>
<dbReference type="OrthoDB" id="5293507at2"/>
<keyword evidence="2 4" id="KW-0238">DNA-binding</keyword>
<comment type="caution">
    <text evidence="6">The sequence shown here is derived from an EMBL/GenBank/DDBJ whole genome shotgun (WGS) entry which is preliminary data.</text>
</comment>
<dbReference type="AlphaFoldDB" id="A0A318KML5"/>
<name>A0A318KML5_9NEIS</name>
<accession>A0A318KML5</accession>
<dbReference type="Gene3D" id="1.10.357.10">
    <property type="entry name" value="Tetracycline Repressor, domain 2"/>
    <property type="match status" value="1"/>
</dbReference>
<dbReference type="Pfam" id="PF16925">
    <property type="entry name" value="TetR_C_13"/>
    <property type="match status" value="1"/>
</dbReference>
<dbReference type="PANTHER" id="PTHR47506:SF1">
    <property type="entry name" value="HTH-TYPE TRANSCRIPTIONAL REGULATOR YJDC"/>
    <property type="match status" value="1"/>
</dbReference>
<evidence type="ECO:0000259" key="5">
    <source>
        <dbReference type="PROSITE" id="PS50977"/>
    </source>
</evidence>
<evidence type="ECO:0000313" key="6">
    <source>
        <dbReference type="EMBL" id="PXX76946.1"/>
    </source>
</evidence>
<dbReference type="RefSeq" id="WP_110391554.1">
    <property type="nucleotide sequence ID" value="NZ_QJKI01000020.1"/>
</dbReference>
<proteinExistence type="predicted"/>
<dbReference type="Proteomes" id="UP000247555">
    <property type="component" value="Unassembled WGS sequence"/>
</dbReference>
<dbReference type="PROSITE" id="PS50977">
    <property type="entry name" value="HTH_TETR_2"/>
    <property type="match status" value="1"/>
</dbReference>
<dbReference type="InterPro" id="IPR009057">
    <property type="entry name" value="Homeodomain-like_sf"/>
</dbReference>
<keyword evidence="3" id="KW-0804">Transcription</keyword>
<dbReference type="EMBL" id="QJKI01000020">
    <property type="protein sequence ID" value="PXX76946.1"/>
    <property type="molecule type" value="Genomic_DNA"/>
</dbReference>
<keyword evidence="1" id="KW-0805">Transcription regulation</keyword>
<organism evidence="6 7">
    <name type="scientific">Rivihabitans pingtungensis</name>
    <dbReference type="NCBI Taxonomy" id="1054498"/>
    <lineage>
        <taxon>Bacteria</taxon>
        <taxon>Pseudomonadati</taxon>
        <taxon>Pseudomonadota</taxon>
        <taxon>Betaproteobacteria</taxon>
        <taxon>Neisseriales</taxon>
        <taxon>Aquaspirillaceae</taxon>
        <taxon>Rivihabitans</taxon>
    </lineage>
</organism>
<evidence type="ECO:0000313" key="7">
    <source>
        <dbReference type="Proteomes" id="UP000247555"/>
    </source>
</evidence>
<evidence type="ECO:0000256" key="4">
    <source>
        <dbReference type="PROSITE-ProRule" id="PRU00335"/>
    </source>
</evidence>
<keyword evidence="7" id="KW-1185">Reference proteome</keyword>
<dbReference type="GO" id="GO:0003677">
    <property type="term" value="F:DNA binding"/>
    <property type="evidence" value="ECO:0007669"/>
    <property type="project" value="UniProtKB-UniRule"/>
</dbReference>
<dbReference type="SUPFAM" id="SSF46689">
    <property type="entry name" value="Homeodomain-like"/>
    <property type="match status" value="1"/>
</dbReference>
<feature type="domain" description="HTH tetR-type" evidence="5">
    <location>
        <begin position="14"/>
        <end position="74"/>
    </location>
</feature>
<dbReference type="SUPFAM" id="SSF48498">
    <property type="entry name" value="Tetracyclin repressor-like, C-terminal domain"/>
    <property type="match status" value="1"/>
</dbReference>
<sequence length="199" mass="22240">MTASALPPPDDDRQDTKKRILDMAEDLLLTRGFNAFSYQHISSELGMKNAAIHYHYPKKNDLGVAVIQRYRRRFQRFVDGQAGQSARAQLEAYFQLSTRYYQHNQQICPSGVLSAEFHVLPSDMQAEALAFVAEMRDWATRILQHGLASGEFHFAGDARAMAAVMFAALQGGLQLARLDAAILDDLKRQLCALLGLPPC</sequence>
<evidence type="ECO:0000256" key="2">
    <source>
        <dbReference type="ARBA" id="ARBA00023125"/>
    </source>
</evidence>
<dbReference type="Pfam" id="PF00440">
    <property type="entry name" value="TetR_N"/>
    <property type="match status" value="1"/>
</dbReference>
<dbReference type="PANTHER" id="PTHR47506">
    <property type="entry name" value="TRANSCRIPTIONAL REGULATORY PROTEIN"/>
    <property type="match status" value="1"/>
</dbReference>
<evidence type="ECO:0000256" key="1">
    <source>
        <dbReference type="ARBA" id="ARBA00023015"/>
    </source>
</evidence>
<dbReference type="InterPro" id="IPR036271">
    <property type="entry name" value="Tet_transcr_reg_TetR-rel_C_sf"/>
</dbReference>